<keyword evidence="3" id="KW-0479">Metal-binding</keyword>
<comment type="caution">
    <text evidence="14">The sequence shown here is derived from an EMBL/GenBank/DDBJ whole genome shotgun (WGS) entry which is preliminary data.</text>
</comment>
<feature type="domain" description="JmjC" evidence="13">
    <location>
        <begin position="30"/>
        <end position="194"/>
    </location>
</feature>
<sequence length="285" mass="32313">MKMKYYIEYMNTTLDDSPLYIFDSSFGEHIRRKRLLEDYEVPKYFRDDLLHYAGEERRPPYRWFVMGPARSGTGIHIDPLGTSAWNALVVGHKRWCLFPTHTPRELIKVTGADGGKQRDEAITWFSVIYPRTKLPTWPQDCKPIEILQKPGETVFVPGGWWHVVLNLDTTIAVTHNFCSRTNFPVVWHKTMRGRPKLSKKWYRRLKEKEPALAEIADHVDISTSTGIASDSSSCSTSSSSSDSSSSSSADSDSESSSSEDSGQGSLSCHKKKKRFKKAEDNVAAQ</sequence>
<dbReference type="GO" id="GO:0005737">
    <property type="term" value="C:cytoplasm"/>
    <property type="evidence" value="ECO:0007669"/>
    <property type="project" value="TreeGrafter"/>
</dbReference>
<keyword evidence="8" id="KW-0805">Transcription regulation</keyword>
<evidence type="ECO:0000256" key="9">
    <source>
        <dbReference type="ARBA" id="ARBA00023163"/>
    </source>
</evidence>
<evidence type="ECO:0000256" key="3">
    <source>
        <dbReference type="ARBA" id="ARBA00022723"/>
    </source>
</evidence>
<gene>
    <name evidence="14" type="ORF">PYX00_001101</name>
</gene>
<dbReference type="InterPro" id="IPR003347">
    <property type="entry name" value="JmjC_dom"/>
</dbReference>
<dbReference type="GO" id="GO:0033749">
    <property type="term" value="F:histone H4R3 demethylase activity"/>
    <property type="evidence" value="ECO:0007669"/>
    <property type="project" value="TreeGrafter"/>
</dbReference>
<dbReference type="Gene3D" id="2.60.120.650">
    <property type="entry name" value="Cupin"/>
    <property type="match status" value="1"/>
</dbReference>
<comment type="similarity">
    <text evidence="11">Belongs to the JMJD6 family.</text>
</comment>
<evidence type="ECO:0000256" key="11">
    <source>
        <dbReference type="ARBA" id="ARBA00038068"/>
    </source>
</evidence>
<dbReference type="EMBL" id="JARGDH010000001">
    <property type="protein sequence ID" value="KAL0279574.1"/>
    <property type="molecule type" value="Genomic_DNA"/>
</dbReference>
<dbReference type="AlphaFoldDB" id="A0AAW2IBL8"/>
<feature type="compositionally biased region" description="Low complexity" evidence="12">
    <location>
        <begin position="225"/>
        <end position="262"/>
    </location>
</feature>
<evidence type="ECO:0000313" key="14">
    <source>
        <dbReference type="EMBL" id="KAL0279574.1"/>
    </source>
</evidence>
<evidence type="ECO:0000256" key="2">
    <source>
        <dbReference type="ARBA" id="ARBA00004123"/>
    </source>
</evidence>
<dbReference type="InterPro" id="IPR050910">
    <property type="entry name" value="JMJD6_ArgDemeth/LysHydrox"/>
</dbReference>
<evidence type="ECO:0000256" key="6">
    <source>
        <dbReference type="ARBA" id="ARBA00023002"/>
    </source>
</evidence>
<dbReference type="SUPFAM" id="SSF51197">
    <property type="entry name" value="Clavaminate synthase-like"/>
    <property type="match status" value="1"/>
</dbReference>
<protein>
    <recommendedName>
        <fullName evidence="13">JmjC domain-containing protein</fullName>
    </recommendedName>
</protein>
<comment type="subcellular location">
    <subcellularLocation>
        <location evidence="2">Nucleus</location>
    </subcellularLocation>
</comment>
<keyword evidence="6" id="KW-0560">Oxidoreductase</keyword>
<dbReference type="GO" id="GO:0046872">
    <property type="term" value="F:metal ion binding"/>
    <property type="evidence" value="ECO:0007669"/>
    <property type="project" value="UniProtKB-KW"/>
</dbReference>
<accession>A0AAW2IBL8</accession>
<keyword evidence="5" id="KW-0223">Dioxygenase</keyword>
<dbReference type="GO" id="GO:0106140">
    <property type="term" value="F:P-TEFb complex binding"/>
    <property type="evidence" value="ECO:0007669"/>
    <property type="project" value="TreeGrafter"/>
</dbReference>
<dbReference type="GO" id="GO:0006909">
    <property type="term" value="P:phagocytosis"/>
    <property type="evidence" value="ECO:0007669"/>
    <property type="project" value="TreeGrafter"/>
</dbReference>
<keyword evidence="10" id="KW-0539">Nucleus</keyword>
<keyword evidence="4" id="KW-0156">Chromatin regulator</keyword>
<evidence type="ECO:0000256" key="12">
    <source>
        <dbReference type="SAM" id="MobiDB-lite"/>
    </source>
</evidence>
<feature type="region of interest" description="Disordered" evidence="12">
    <location>
        <begin position="225"/>
        <end position="285"/>
    </location>
</feature>
<keyword evidence="9" id="KW-0804">Transcription</keyword>
<comment type="cofactor">
    <cofactor evidence="1">
        <name>Fe(2+)</name>
        <dbReference type="ChEBI" id="CHEBI:29033"/>
    </cofactor>
</comment>
<evidence type="ECO:0000256" key="5">
    <source>
        <dbReference type="ARBA" id="ARBA00022964"/>
    </source>
</evidence>
<evidence type="ECO:0000256" key="10">
    <source>
        <dbReference type="ARBA" id="ARBA00023242"/>
    </source>
</evidence>
<proteinExistence type="inferred from homology"/>
<dbReference type="FunFam" id="1.20.1280.270:FF:000001">
    <property type="entry name" value="Bifunctional arginine demethylase and lysyl-hydroxylase JMJD6"/>
    <property type="match status" value="1"/>
</dbReference>
<reference evidence="14" key="1">
    <citation type="journal article" date="2024" name="Gigascience">
        <title>Chromosome-level genome of the poultry shaft louse Menopon gallinae provides insight into the host-switching and adaptive evolution of parasitic lice.</title>
        <authorList>
            <person name="Xu Y."/>
            <person name="Ma L."/>
            <person name="Liu S."/>
            <person name="Liang Y."/>
            <person name="Liu Q."/>
            <person name="He Z."/>
            <person name="Tian L."/>
            <person name="Duan Y."/>
            <person name="Cai W."/>
            <person name="Li H."/>
            <person name="Song F."/>
        </authorList>
    </citation>
    <scope>NUCLEOTIDE SEQUENCE</scope>
    <source>
        <strain evidence="14">Cailab_2023a</strain>
    </source>
</reference>
<keyword evidence="7" id="KW-0408">Iron</keyword>
<dbReference type="Pfam" id="PF02373">
    <property type="entry name" value="JmjC"/>
    <property type="match status" value="1"/>
</dbReference>
<name>A0AAW2IBL8_9NEOP</name>
<evidence type="ECO:0000256" key="4">
    <source>
        <dbReference type="ARBA" id="ARBA00022853"/>
    </source>
</evidence>
<organism evidence="14">
    <name type="scientific">Menopon gallinae</name>
    <name type="common">poultry shaft louse</name>
    <dbReference type="NCBI Taxonomy" id="328185"/>
    <lineage>
        <taxon>Eukaryota</taxon>
        <taxon>Metazoa</taxon>
        <taxon>Ecdysozoa</taxon>
        <taxon>Arthropoda</taxon>
        <taxon>Hexapoda</taxon>
        <taxon>Insecta</taxon>
        <taxon>Pterygota</taxon>
        <taxon>Neoptera</taxon>
        <taxon>Paraneoptera</taxon>
        <taxon>Psocodea</taxon>
        <taxon>Troctomorpha</taxon>
        <taxon>Phthiraptera</taxon>
        <taxon>Amblycera</taxon>
        <taxon>Menoponidae</taxon>
        <taxon>Menopon</taxon>
    </lineage>
</organism>
<evidence type="ECO:0000256" key="8">
    <source>
        <dbReference type="ARBA" id="ARBA00023015"/>
    </source>
</evidence>
<dbReference type="PANTHER" id="PTHR12480">
    <property type="entry name" value="ARGININE DEMETHYLASE AND LYSYL-HYDROXYLASE JMJD"/>
    <property type="match status" value="1"/>
</dbReference>
<dbReference type="GO" id="GO:0005634">
    <property type="term" value="C:nucleus"/>
    <property type="evidence" value="ECO:0007669"/>
    <property type="project" value="UniProtKB-SubCell"/>
</dbReference>
<dbReference type="PROSITE" id="PS51184">
    <property type="entry name" value="JMJC"/>
    <property type="match status" value="1"/>
</dbReference>
<evidence type="ECO:0000256" key="7">
    <source>
        <dbReference type="ARBA" id="ARBA00023004"/>
    </source>
</evidence>
<dbReference type="Gene3D" id="1.20.1280.270">
    <property type="match status" value="1"/>
</dbReference>
<evidence type="ECO:0000259" key="13">
    <source>
        <dbReference type="PROSITE" id="PS51184"/>
    </source>
</evidence>
<dbReference type="PANTHER" id="PTHR12480:SF32">
    <property type="entry name" value="BIFUNCTIONAL ARGININE DEMETHYLASE AND LYSYL-HYDROXYLASE JMJD6"/>
    <property type="match status" value="1"/>
</dbReference>
<evidence type="ECO:0000256" key="1">
    <source>
        <dbReference type="ARBA" id="ARBA00001954"/>
    </source>
</evidence>
<dbReference type="SMART" id="SM00558">
    <property type="entry name" value="JmjC"/>
    <property type="match status" value="1"/>
</dbReference>